<keyword evidence="2" id="KW-1185">Reference proteome</keyword>
<gene>
    <name evidence="1" type="ORF">RJ53_03760</name>
</gene>
<dbReference type="InterPro" id="IPR005358">
    <property type="entry name" value="Puta_zinc/iron-chelating_dom"/>
</dbReference>
<dbReference type="Proteomes" id="UP000730161">
    <property type="component" value="Unassembled WGS sequence"/>
</dbReference>
<evidence type="ECO:0008006" key="3">
    <source>
        <dbReference type="Google" id="ProtNLM"/>
    </source>
</evidence>
<organism evidence="1 2">
    <name type="scientific">Methanocalculus chunghsingensis</name>
    <dbReference type="NCBI Taxonomy" id="156457"/>
    <lineage>
        <taxon>Archaea</taxon>
        <taxon>Methanobacteriati</taxon>
        <taxon>Methanobacteriota</taxon>
        <taxon>Stenosarchaea group</taxon>
        <taxon>Methanomicrobia</taxon>
        <taxon>Methanomicrobiales</taxon>
        <taxon>Methanocalculaceae</taxon>
        <taxon>Methanocalculus</taxon>
    </lineage>
</organism>
<reference evidence="1" key="1">
    <citation type="submission" date="2014-12" db="EMBL/GenBank/DDBJ databases">
        <authorList>
            <person name="Huang H.-H."/>
            <person name="Chen S.-C."/>
            <person name="Lai M.-C."/>
        </authorList>
    </citation>
    <scope>NUCLEOTIDE SEQUENCE</scope>
    <source>
        <strain evidence="1">K1F9705b</strain>
    </source>
</reference>
<protein>
    <recommendedName>
        <fullName evidence="3">YkgJ family cysteine cluster protein</fullName>
    </recommendedName>
</protein>
<proteinExistence type="predicted"/>
<dbReference type="AlphaFoldDB" id="A0A8J8B524"/>
<name>A0A8J8B524_9EURY</name>
<dbReference type="EMBL" id="JWHL01000003">
    <property type="protein sequence ID" value="MBR1368668.1"/>
    <property type="molecule type" value="Genomic_DNA"/>
</dbReference>
<accession>A0A8J8B524</accession>
<dbReference type="Pfam" id="PF03692">
    <property type="entry name" value="CxxCxxCC"/>
    <property type="match status" value="1"/>
</dbReference>
<dbReference type="RefSeq" id="WP_211530298.1">
    <property type="nucleotide sequence ID" value="NZ_JWHL01000003.1"/>
</dbReference>
<evidence type="ECO:0000313" key="2">
    <source>
        <dbReference type="Proteomes" id="UP000730161"/>
    </source>
</evidence>
<comment type="caution">
    <text evidence="1">The sequence shown here is derived from an EMBL/GenBank/DDBJ whole genome shotgun (WGS) entry which is preliminary data.</text>
</comment>
<dbReference type="OrthoDB" id="36424at2157"/>
<sequence length="161" mass="18710">MESEFSCTLCGRCCNGFGRYIRIDQQTGNTYRCTLTLTKETFRAIPDPGRSDLLKDRSYFRDHPHACPFLRKEDEERIICTIHGSRPRFCRDYVCCTGRIGRDSVICGEMKGRRDIRTDDPDLLRRWSELVALYGGSDDAVWKQQVQEALQKDGYEVVYYA</sequence>
<evidence type="ECO:0000313" key="1">
    <source>
        <dbReference type="EMBL" id="MBR1368668.1"/>
    </source>
</evidence>